<dbReference type="Pfam" id="PF21229">
    <property type="entry name" value="TdIF1_2nd"/>
    <property type="match status" value="1"/>
</dbReference>
<evidence type="ECO:0000256" key="1">
    <source>
        <dbReference type="SAM" id="MobiDB-lite"/>
    </source>
</evidence>
<evidence type="ECO:0000259" key="2">
    <source>
        <dbReference type="Pfam" id="PF21229"/>
    </source>
</evidence>
<dbReference type="GO" id="GO:0003677">
    <property type="term" value="F:DNA binding"/>
    <property type="evidence" value="ECO:0007669"/>
    <property type="project" value="InterPro"/>
</dbReference>
<gene>
    <name evidence="3" type="ORF">DGYR_LOCUS3059</name>
</gene>
<keyword evidence="4" id="KW-1185">Reference proteome</keyword>
<feature type="domain" description="TdIF1 C-terminal" evidence="2">
    <location>
        <begin position="396"/>
        <end position="492"/>
    </location>
</feature>
<dbReference type="Proteomes" id="UP000549394">
    <property type="component" value="Unassembled WGS sequence"/>
</dbReference>
<dbReference type="PANTHER" id="PTHR23399:SF2">
    <property type="entry name" value="DEOXYNUCLEOTIDYLTRANSFERASE TERMINAL-INTERACTING PROTEIN 1"/>
    <property type="match status" value="1"/>
</dbReference>
<reference evidence="3 4" key="1">
    <citation type="submission" date="2020-08" db="EMBL/GenBank/DDBJ databases">
        <authorList>
            <person name="Hejnol A."/>
        </authorList>
    </citation>
    <scope>NUCLEOTIDE SEQUENCE [LARGE SCALE GENOMIC DNA]</scope>
</reference>
<proteinExistence type="predicted"/>
<name>A0A7I8VFX2_9ANNE</name>
<feature type="region of interest" description="Disordered" evidence="1">
    <location>
        <begin position="316"/>
        <end position="365"/>
    </location>
</feature>
<evidence type="ECO:0000313" key="3">
    <source>
        <dbReference type="EMBL" id="CAD5114186.1"/>
    </source>
</evidence>
<accession>A0A7I8VFX2</accession>
<dbReference type="InterPro" id="IPR026064">
    <property type="entry name" value="TdIF1"/>
</dbReference>
<dbReference type="PANTHER" id="PTHR23399">
    <property type="entry name" value="DEOXYNUCLEOTIDYLTRANSFERASE TERMINAL-INTERACTING PROTEIN 1"/>
    <property type="match status" value="1"/>
</dbReference>
<dbReference type="InterPro" id="IPR049121">
    <property type="entry name" value="TdIF1_C"/>
</dbReference>
<feature type="region of interest" description="Disordered" evidence="1">
    <location>
        <begin position="530"/>
        <end position="550"/>
    </location>
</feature>
<organism evidence="3 4">
    <name type="scientific">Dimorphilus gyrociliatus</name>
    <dbReference type="NCBI Taxonomy" id="2664684"/>
    <lineage>
        <taxon>Eukaryota</taxon>
        <taxon>Metazoa</taxon>
        <taxon>Spiralia</taxon>
        <taxon>Lophotrochozoa</taxon>
        <taxon>Annelida</taxon>
        <taxon>Polychaeta</taxon>
        <taxon>Polychaeta incertae sedis</taxon>
        <taxon>Dinophilidae</taxon>
        <taxon>Dimorphilus</taxon>
    </lineage>
</organism>
<dbReference type="OrthoDB" id="5860246at2759"/>
<protein>
    <submittedName>
        <fullName evidence="3">DgyrCDS3329</fullName>
    </submittedName>
</protein>
<feature type="compositionally biased region" description="Low complexity" evidence="1">
    <location>
        <begin position="348"/>
        <end position="357"/>
    </location>
</feature>
<feature type="compositionally biased region" description="Basic and acidic residues" evidence="1">
    <location>
        <begin position="165"/>
        <end position="183"/>
    </location>
</feature>
<comment type="caution">
    <text evidence="3">The sequence shown here is derived from an EMBL/GenBank/DDBJ whole genome shotgun (WGS) entry which is preliminary data.</text>
</comment>
<sequence length="550" mass="62534">MDRNVNNFQSFIASQFLPQHPQAAHLPAAHQYAPVQSSPIDLTRPIPAPQIPPYRTSVTPEPRRLDYYTPIENRVPSAPLPAYGAHARIPIIHITPENHHFGRTVDPKVNYSQAQKDAFDSAKGHEAPSSNNYQNKPLLTSLLMKKDDSKSSSSSSKRTAAVVNEKTEKRVEPEKKKTKDSQKSHQANIPLEEEKYKFYNKRQMILNNIPSPTMSSHLYNKHQEHAINRASAGSITDGDEIFEAIRVVVQKLFDDKLNSLVKEFQNSIINLAVANMKINLKATDDQIEQWMNSFCRNLLENSKRLYPVKDDENHTIADVSDSSTSDISENKSVRARKKQLFEKRSRRVSPSPSPSIEKIPKKKKKVGRPLLHKLHKMKEVIVREGRLWEPENLTTETHFLMGAKANKALGYGATRGRMYIKHPDIFKYCADSDDKVWLHQQKLMPATGGRAYLVLQEDVDRIVDMDEYKDLDKTDIRSLAAFSVPDWMISKMRFSMESAKSSNKRGRSKGVFHVPSPVTSIDEDCSSIAEDMEDDTTLPFSSIRTEDQES</sequence>
<feature type="compositionally biased region" description="Basic and acidic residues" evidence="1">
    <location>
        <begin position="117"/>
        <end position="126"/>
    </location>
</feature>
<dbReference type="GO" id="GO:0005634">
    <property type="term" value="C:nucleus"/>
    <property type="evidence" value="ECO:0007669"/>
    <property type="project" value="TreeGrafter"/>
</dbReference>
<evidence type="ECO:0000313" key="4">
    <source>
        <dbReference type="Proteomes" id="UP000549394"/>
    </source>
</evidence>
<feature type="region of interest" description="Disordered" evidence="1">
    <location>
        <begin position="116"/>
        <end position="189"/>
    </location>
</feature>
<dbReference type="GO" id="GO:0031491">
    <property type="term" value="F:nucleosome binding"/>
    <property type="evidence" value="ECO:0007669"/>
    <property type="project" value="TreeGrafter"/>
</dbReference>
<feature type="compositionally biased region" description="Polar residues" evidence="1">
    <location>
        <begin position="128"/>
        <end position="138"/>
    </location>
</feature>
<dbReference type="AlphaFoldDB" id="A0A7I8VFX2"/>
<dbReference type="EMBL" id="CAJFCJ010000005">
    <property type="protein sequence ID" value="CAD5114186.1"/>
    <property type="molecule type" value="Genomic_DNA"/>
</dbReference>